<dbReference type="RefSeq" id="WP_247887823.1">
    <property type="nucleotide sequence ID" value="NZ_VEWN01000013.1"/>
</dbReference>
<evidence type="ECO:0000256" key="1">
    <source>
        <dbReference type="SAM" id="MobiDB-lite"/>
    </source>
</evidence>
<protein>
    <recommendedName>
        <fullName evidence="2">TraK C-terminal domain-containing protein</fullName>
    </recommendedName>
</protein>
<feature type="domain" description="TraK C-terminal" evidence="2">
    <location>
        <begin position="261"/>
        <end position="372"/>
    </location>
</feature>
<evidence type="ECO:0000313" key="4">
    <source>
        <dbReference type="Proteomes" id="UP000325333"/>
    </source>
</evidence>
<dbReference type="Proteomes" id="UP000325333">
    <property type="component" value="Unassembled WGS sequence"/>
</dbReference>
<evidence type="ECO:0000259" key="2">
    <source>
        <dbReference type="Pfam" id="PF23536"/>
    </source>
</evidence>
<proteinExistence type="predicted"/>
<organism evidence="3 4">
    <name type="scientific">Azospirillum argentinense</name>
    <dbReference type="NCBI Taxonomy" id="2970906"/>
    <lineage>
        <taxon>Bacteria</taxon>
        <taxon>Pseudomonadati</taxon>
        <taxon>Pseudomonadota</taxon>
        <taxon>Alphaproteobacteria</taxon>
        <taxon>Rhodospirillales</taxon>
        <taxon>Azospirillaceae</taxon>
        <taxon>Azospirillum</taxon>
    </lineage>
</organism>
<accession>A0A5B0KQZ1</accession>
<dbReference type="EMBL" id="VEWN01000013">
    <property type="protein sequence ID" value="KAA1053858.1"/>
    <property type="molecule type" value="Genomic_DNA"/>
</dbReference>
<evidence type="ECO:0000313" key="3">
    <source>
        <dbReference type="EMBL" id="KAA1053858.1"/>
    </source>
</evidence>
<dbReference type="Pfam" id="PF23536">
    <property type="entry name" value="TraK_C"/>
    <property type="match status" value="1"/>
</dbReference>
<gene>
    <name evidence="3" type="ORF">FH063_002440</name>
</gene>
<comment type="caution">
    <text evidence="3">The sequence shown here is derived from an EMBL/GenBank/DDBJ whole genome shotgun (WGS) entry which is preliminary data.</text>
</comment>
<reference evidence="3 4" key="1">
    <citation type="submission" date="2019-07" db="EMBL/GenBank/DDBJ databases">
        <title>Genome sequencing of the stress-tolerant strain Azospirillum brasilense Az19.</title>
        <authorList>
            <person name="Maroniche G.A."/>
            <person name="Garcia J.E."/>
            <person name="Pagnussat L."/>
            <person name="Amenta M."/>
            <person name="Creus C.M."/>
        </authorList>
    </citation>
    <scope>NUCLEOTIDE SEQUENCE [LARGE SCALE GENOMIC DNA]</scope>
    <source>
        <strain evidence="3 4">Az19</strain>
    </source>
</reference>
<sequence>MRPQRIALAGVSAFAILIGQGAYGQTADVPVVPLSEIEAAYDGQANASAPQSDLDTLQKAIEEEIQTRGGQPTVALPAPATKDAAIATTGSNVPRSAAAASSGSTQASLRTGVPATSKVDSAVELPTVPSNVVVPGVARAPEDLEALTQPAVITIRSGTTELLAVAEGHANRIVTPFAEPAVMTTSDAKFKISGNVVYVSTKSPATIFITPKGDESVAIPLALVPRRIPPREIRLEMPRGGVWNASFSAAAAMGNKKAQSWEESQPYVETLRGIMRDMALGTVPSGYQMRDMDPGEAPTQCAGPVNLTFQFAGGQVMEGSHLQVVVGVVTNRSGSSIELAEPWCAAPNVAAVAYWPHNVLAPGQSTEVFVVRRPTLPSDTDTRRPSLLTKAGAVR</sequence>
<dbReference type="InterPro" id="IPR055397">
    <property type="entry name" value="TraK_C"/>
</dbReference>
<name>A0A5B0KQZ1_9PROT</name>
<feature type="region of interest" description="Disordered" evidence="1">
    <location>
        <begin position="376"/>
        <end position="395"/>
    </location>
</feature>
<dbReference type="AlphaFoldDB" id="A0A5B0KQZ1"/>